<evidence type="ECO:0000256" key="1">
    <source>
        <dbReference type="ARBA" id="ARBA00004370"/>
    </source>
</evidence>
<keyword evidence="2 6" id="KW-0812">Transmembrane</keyword>
<sequence>MSTPSVADNDLRDPQNVVPFVPETHKEPEPEMLTYLCMPLVLGGVVFHIYPLFYVCLFIIISSWVSAKYGEFNFQQYSSIFMMCMMGFVMPFLQPAPHPGAKKGLSTSSPSSSPPHAAAGGGGISVVNSSSASS</sequence>
<accession>A0A2C6L0T8</accession>
<dbReference type="EMBL" id="MIGC01002017">
    <property type="protein sequence ID" value="PHJ21798.1"/>
    <property type="molecule type" value="Genomic_DNA"/>
</dbReference>
<evidence type="ECO:0000256" key="6">
    <source>
        <dbReference type="SAM" id="Phobius"/>
    </source>
</evidence>
<feature type="compositionally biased region" description="Low complexity" evidence="5">
    <location>
        <begin position="104"/>
        <end position="118"/>
    </location>
</feature>
<evidence type="ECO:0000256" key="4">
    <source>
        <dbReference type="ARBA" id="ARBA00023136"/>
    </source>
</evidence>
<evidence type="ECO:0000256" key="3">
    <source>
        <dbReference type="ARBA" id="ARBA00022989"/>
    </source>
</evidence>
<keyword evidence="4 6" id="KW-0472">Membrane</keyword>
<organism evidence="7 8">
    <name type="scientific">Cystoisospora suis</name>
    <dbReference type="NCBI Taxonomy" id="483139"/>
    <lineage>
        <taxon>Eukaryota</taxon>
        <taxon>Sar</taxon>
        <taxon>Alveolata</taxon>
        <taxon>Apicomplexa</taxon>
        <taxon>Conoidasida</taxon>
        <taxon>Coccidia</taxon>
        <taxon>Eucoccidiorida</taxon>
        <taxon>Eimeriorina</taxon>
        <taxon>Sarcocystidae</taxon>
        <taxon>Cystoisospora</taxon>
    </lineage>
</organism>
<dbReference type="GO" id="GO:0005789">
    <property type="term" value="C:endoplasmic reticulum membrane"/>
    <property type="evidence" value="ECO:0007669"/>
    <property type="project" value="InterPro"/>
</dbReference>
<feature type="region of interest" description="Disordered" evidence="5">
    <location>
        <begin position="99"/>
        <end position="134"/>
    </location>
</feature>
<evidence type="ECO:0000313" key="8">
    <source>
        <dbReference type="Proteomes" id="UP000221165"/>
    </source>
</evidence>
<reference evidence="7 8" key="1">
    <citation type="journal article" date="2017" name="Int. J. Parasitol.">
        <title>The genome of the protozoan parasite Cystoisospora suis and a reverse vaccinology approach to identify vaccine candidates.</title>
        <authorList>
            <person name="Palmieri N."/>
            <person name="Shrestha A."/>
            <person name="Ruttkowski B."/>
            <person name="Beck T."/>
            <person name="Vogl C."/>
            <person name="Tomley F."/>
            <person name="Blake D.P."/>
            <person name="Joachim A."/>
        </authorList>
    </citation>
    <scope>NUCLEOTIDE SEQUENCE [LARGE SCALE GENOMIC DNA]</scope>
    <source>
        <strain evidence="7 8">Wien I</strain>
    </source>
</reference>
<keyword evidence="3 6" id="KW-1133">Transmembrane helix</keyword>
<comment type="subcellular location">
    <subcellularLocation>
        <location evidence="1">Membrane</location>
    </subcellularLocation>
</comment>
<dbReference type="AlphaFoldDB" id="A0A2C6L0T8"/>
<dbReference type="Pfam" id="PF03669">
    <property type="entry name" value="ASTER"/>
    <property type="match status" value="1"/>
</dbReference>
<dbReference type="RefSeq" id="XP_067923478.1">
    <property type="nucleotide sequence ID" value="XM_068064539.1"/>
</dbReference>
<evidence type="ECO:0000313" key="7">
    <source>
        <dbReference type="EMBL" id="PHJ21798.1"/>
    </source>
</evidence>
<feature type="compositionally biased region" description="Low complexity" evidence="5">
    <location>
        <begin position="125"/>
        <end position="134"/>
    </location>
</feature>
<feature type="transmembrane region" description="Helical" evidence="6">
    <location>
        <begin position="35"/>
        <end position="62"/>
    </location>
</feature>
<name>A0A2C6L0T8_9APIC</name>
<feature type="region of interest" description="Disordered" evidence="5">
    <location>
        <begin position="1"/>
        <end position="22"/>
    </location>
</feature>
<dbReference type="VEuPathDB" id="ToxoDB:CSUI_004347"/>
<comment type="caution">
    <text evidence="7">The sequence shown here is derived from an EMBL/GenBank/DDBJ whole genome shotgun (WGS) entry which is preliminary data.</text>
</comment>
<dbReference type="GO" id="GO:0045048">
    <property type="term" value="P:protein insertion into ER membrane"/>
    <property type="evidence" value="ECO:0007669"/>
    <property type="project" value="InterPro"/>
</dbReference>
<evidence type="ECO:0000256" key="5">
    <source>
        <dbReference type="SAM" id="MobiDB-lite"/>
    </source>
</evidence>
<proteinExistence type="predicted"/>
<feature type="transmembrane region" description="Helical" evidence="6">
    <location>
        <begin position="74"/>
        <end position="93"/>
    </location>
</feature>
<dbReference type="GO" id="GO:0044183">
    <property type="term" value="F:protein folding chaperone"/>
    <property type="evidence" value="ECO:0007669"/>
    <property type="project" value="InterPro"/>
</dbReference>
<keyword evidence="8" id="KW-1185">Reference proteome</keyword>
<gene>
    <name evidence="7" type="ORF">CSUI_004347</name>
</gene>
<dbReference type="Proteomes" id="UP000221165">
    <property type="component" value="Unassembled WGS sequence"/>
</dbReference>
<protein>
    <submittedName>
        <fullName evidence="7">Family upf0139 protein</fullName>
    </submittedName>
</protein>
<evidence type="ECO:0000256" key="2">
    <source>
        <dbReference type="ARBA" id="ARBA00022692"/>
    </source>
</evidence>
<dbReference type="InterPro" id="IPR005351">
    <property type="entry name" value="ASTER"/>
</dbReference>
<dbReference type="OrthoDB" id="330274at2759"/>
<dbReference type="GeneID" id="94427750"/>